<organism evidence="9 10">
    <name type="scientific">Micromonospora chokoriensis</name>
    <dbReference type="NCBI Taxonomy" id="356851"/>
    <lineage>
        <taxon>Bacteria</taxon>
        <taxon>Bacillati</taxon>
        <taxon>Actinomycetota</taxon>
        <taxon>Actinomycetes</taxon>
        <taxon>Micromonosporales</taxon>
        <taxon>Micromonosporaceae</taxon>
        <taxon>Micromonospora</taxon>
    </lineage>
</organism>
<evidence type="ECO:0000256" key="2">
    <source>
        <dbReference type="ARBA" id="ARBA00022603"/>
    </source>
</evidence>
<evidence type="ECO:0000256" key="5">
    <source>
        <dbReference type="ARBA" id="ARBA00047942"/>
    </source>
</evidence>
<feature type="domain" description="Type II methyltransferase M.TaqI-like" evidence="7">
    <location>
        <begin position="248"/>
        <end position="406"/>
    </location>
</feature>
<evidence type="ECO:0000259" key="7">
    <source>
        <dbReference type="Pfam" id="PF07669"/>
    </source>
</evidence>
<evidence type="ECO:0000259" key="8">
    <source>
        <dbReference type="Pfam" id="PF22654"/>
    </source>
</evidence>
<dbReference type="RefSeq" id="WP_157742466.1">
    <property type="nucleotide sequence ID" value="NZ_LT607409.1"/>
</dbReference>
<evidence type="ECO:0000256" key="4">
    <source>
        <dbReference type="ARBA" id="ARBA00022691"/>
    </source>
</evidence>
<dbReference type="EC" id="2.1.1.72" evidence="1"/>
<comment type="catalytic activity">
    <reaction evidence="5">
        <text>a 2'-deoxyadenosine in DNA + S-adenosyl-L-methionine = an N(6)-methyl-2'-deoxyadenosine in DNA + S-adenosyl-L-homocysteine + H(+)</text>
        <dbReference type="Rhea" id="RHEA:15197"/>
        <dbReference type="Rhea" id="RHEA-COMP:12418"/>
        <dbReference type="Rhea" id="RHEA-COMP:12419"/>
        <dbReference type="ChEBI" id="CHEBI:15378"/>
        <dbReference type="ChEBI" id="CHEBI:57856"/>
        <dbReference type="ChEBI" id="CHEBI:59789"/>
        <dbReference type="ChEBI" id="CHEBI:90615"/>
        <dbReference type="ChEBI" id="CHEBI:90616"/>
        <dbReference type="EC" id="2.1.1.72"/>
    </reaction>
</comment>
<dbReference type="REBASE" id="157958">
    <property type="entry name" value="Mch45160ORF2661P"/>
</dbReference>
<dbReference type="Proteomes" id="UP000198224">
    <property type="component" value="Chromosome I"/>
</dbReference>
<evidence type="ECO:0000256" key="3">
    <source>
        <dbReference type="ARBA" id="ARBA00022679"/>
    </source>
</evidence>
<dbReference type="Pfam" id="PF22654">
    <property type="entry name" value="DUF7008"/>
    <property type="match status" value="1"/>
</dbReference>
<dbReference type="Gene3D" id="3.40.50.150">
    <property type="entry name" value="Vaccinia Virus protein VP39"/>
    <property type="match status" value="1"/>
</dbReference>
<sequence length="1150" mass="128035">MIDPPLLLSTSHRLVRLLTESVSDHLNGAGSLQAELRASYDRAFSAGLTAARWEEWRDEQVEQTAIGWLLGTVFARYAEDNGLLARAAPTVDARSWWLSRFSSLANALATAPAQLWPAHSHMMPEDGAQLLIDFWQQHGEGGGRPAIDLRVTDLDTGFLGDLYQDLSEHARRQYALLQTPVFVEEFILDQTLEPAVERFGLDDLKVIDPVCGSGSFLLGAFARLLRHWATAAPNMTKVERVRRALGAVHGVDLNPFAAQITRFRLLVAARRACGSSSRLNSSTADWPINVATGDSLLAKGDDFDTHPGLLTPGQYHVVVGNPPYHTVRDQALNARYRERYNTCAGKYALTVPFIQRFFELARNEGKEEAGYVGALAANSFAKREFGRRLVEKYLSERVTLSMVVDSSGAFIPGHGTPTLILFGRSVPNLESDSVLIVAGLRGEPSRPVDPENGLVWQSILRHAHQGGGADRWTESRIVGHAALQSFPWQLSGSQPSAVMQRLPSNQALSEAVTRISYLASTGADEIFTAPRRDWTRQHTEQEYIVDVVSGSDVRDWTATPGRSAFFPRTREMRTVDLSKLPGHHQRLWPFRTLLGNRPDYSGRSYFESNRAWYDWHSVAGSPTGHPLRIVFAWVSTHPHFAALDDAIALPSAPVIELGPQSSSTERADLIALLNSSTACFWLKQVSNSKGVSSSHKSTGGGGEPWEAVYEFTPGRLKELTLPLDSATSFGEELAWLAREVEGCTPAKTIAADTPSAHRLAEARRRWNRLRARMVALAEEQDWEIYARYGLLPEQTLAPGLADIPLLMPGERAFEIALAREVEEGRGTTQWFVRHGIAPVVDIPDHWPSQYRELVEARIQAIATYGHLNVLESPENKRRWATPGWEAMQQQALRDWLLDQCERPALWYNTEDSRRASQVQTVSSLWEKLRLNRSIVEAASLYAPGKNLVEVLRELLADETVPCLAATRYKDSGISKRANWVRVWQQQQIEDKARASGDDHAARDIRRRTAVPPKFAAGDFRKPSYWRLRGKSDMPSERFFSYPAVTDREGGPVLGWSGWDHKERAHALTAMIEKALAGGKEDPDALIALVAAAQELLEIHDLTDTKAAPVEGSNRMPLDDWLNRIGATHESIRRWRPKPAKRGRPPKSSAG</sequence>
<feature type="compositionally biased region" description="Basic residues" evidence="6">
    <location>
        <begin position="1133"/>
        <end position="1144"/>
    </location>
</feature>
<dbReference type="SUPFAM" id="SSF53335">
    <property type="entry name" value="S-adenosyl-L-methionine-dependent methyltransferases"/>
    <property type="match status" value="1"/>
</dbReference>
<dbReference type="PANTHER" id="PTHR33841:SF1">
    <property type="entry name" value="DNA METHYLTRANSFERASE A"/>
    <property type="match status" value="1"/>
</dbReference>
<accession>A0A1C4WNE4</accession>
<keyword evidence="4" id="KW-0949">S-adenosyl-L-methionine</keyword>
<dbReference type="GO" id="GO:0006304">
    <property type="term" value="P:DNA modification"/>
    <property type="evidence" value="ECO:0007669"/>
    <property type="project" value="InterPro"/>
</dbReference>
<gene>
    <name evidence="9" type="ORF">GA0070612_2661</name>
</gene>
<dbReference type="GO" id="GO:0009007">
    <property type="term" value="F:site-specific DNA-methyltransferase (adenine-specific) activity"/>
    <property type="evidence" value="ECO:0007669"/>
    <property type="project" value="UniProtKB-EC"/>
</dbReference>
<evidence type="ECO:0000256" key="6">
    <source>
        <dbReference type="SAM" id="MobiDB-lite"/>
    </source>
</evidence>
<dbReference type="AlphaFoldDB" id="A0A1C4WNE4"/>
<dbReference type="InterPro" id="IPR002052">
    <property type="entry name" value="DNA_methylase_N6_adenine_CS"/>
</dbReference>
<dbReference type="PRINTS" id="PR00507">
    <property type="entry name" value="N12N6MTFRASE"/>
</dbReference>
<dbReference type="PROSITE" id="PS00092">
    <property type="entry name" value="N6_MTASE"/>
    <property type="match status" value="1"/>
</dbReference>
<dbReference type="InterPro" id="IPR029063">
    <property type="entry name" value="SAM-dependent_MTases_sf"/>
</dbReference>
<dbReference type="InterPro" id="IPR050953">
    <property type="entry name" value="N4_N6_ade-DNA_methylase"/>
</dbReference>
<keyword evidence="10" id="KW-1185">Reference proteome</keyword>
<feature type="region of interest" description="Disordered" evidence="6">
    <location>
        <begin position="1131"/>
        <end position="1150"/>
    </location>
</feature>
<dbReference type="GO" id="GO:0003676">
    <property type="term" value="F:nucleic acid binding"/>
    <property type="evidence" value="ECO:0007669"/>
    <property type="project" value="InterPro"/>
</dbReference>
<dbReference type="PANTHER" id="PTHR33841">
    <property type="entry name" value="DNA METHYLTRANSFERASE YEEA-RELATED"/>
    <property type="match status" value="1"/>
</dbReference>
<protein>
    <recommendedName>
        <fullName evidence="1">site-specific DNA-methyltransferase (adenine-specific)</fullName>
        <ecNumber evidence="1">2.1.1.72</ecNumber>
    </recommendedName>
</protein>
<dbReference type="NCBIfam" id="NF033451">
    <property type="entry name" value="BREX_2_MTaseX"/>
    <property type="match status" value="1"/>
</dbReference>
<dbReference type="GO" id="GO:0032259">
    <property type="term" value="P:methylation"/>
    <property type="evidence" value="ECO:0007669"/>
    <property type="project" value="UniProtKB-KW"/>
</dbReference>
<keyword evidence="2 9" id="KW-0489">Methyltransferase</keyword>
<feature type="domain" description="DUF7008" evidence="8">
    <location>
        <begin position="773"/>
        <end position="1143"/>
    </location>
</feature>
<dbReference type="EMBL" id="LT607409">
    <property type="protein sequence ID" value="SCE97777.1"/>
    <property type="molecule type" value="Genomic_DNA"/>
</dbReference>
<keyword evidence="3 9" id="KW-0808">Transferase</keyword>
<dbReference type="InterPro" id="IPR011639">
    <property type="entry name" value="MethylTrfase_TaqI-like_dom"/>
</dbReference>
<reference evidence="10" key="1">
    <citation type="submission" date="2016-06" db="EMBL/GenBank/DDBJ databases">
        <authorList>
            <person name="Varghese N."/>
            <person name="Submissions Spin"/>
        </authorList>
    </citation>
    <scope>NUCLEOTIDE SEQUENCE [LARGE SCALE GENOMIC DNA]</scope>
    <source>
        <strain evidence="10">DSM 45160</strain>
    </source>
</reference>
<evidence type="ECO:0000256" key="1">
    <source>
        <dbReference type="ARBA" id="ARBA00011900"/>
    </source>
</evidence>
<name>A0A1C4WNE4_9ACTN</name>
<evidence type="ECO:0000313" key="10">
    <source>
        <dbReference type="Proteomes" id="UP000198224"/>
    </source>
</evidence>
<proteinExistence type="predicted"/>
<evidence type="ECO:0000313" key="9">
    <source>
        <dbReference type="EMBL" id="SCE97777.1"/>
    </source>
</evidence>
<dbReference type="Pfam" id="PF07669">
    <property type="entry name" value="Eco57I"/>
    <property type="match status" value="1"/>
</dbReference>
<dbReference type="InterPro" id="IPR054277">
    <property type="entry name" value="DUF7008"/>
</dbReference>